<evidence type="ECO:0000256" key="2">
    <source>
        <dbReference type="ARBA" id="ARBA00007055"/>
    </source>
</evidence>
<evidence type="ECO:0000256" key="6">
    <source>
        <dbReference type="ARBA" id="ARBA00023065"/>
    </source>
</evidence>
<dbReference type="SUPFAM" id="SSF56935">
    <property type="entry name" value="Porins"/>
    <property type="match status" value="1"/>
</dbReference>
<dbReference type="GO" id="GO:0015774">
    <property type="term" value="P:polysaccharide transport"/>
    <property type="evidence" value="ECO:0007669"/>
    <property type="project" value="TreeGrafter"/>
</dbReference>
<comment type="similarity">
    <text evidence="2">Belongs to the porin LamB (TC 1.B.3) family.</text>
</comment>
<organism evidence="11 12">
    <name type="scientific">Photobacterium gaetbulicola</name>
    <dbReference type="NCBI Taxonomy" id="1295392"/>
    <lineage>
        <taxon>Bacteria</taxon>
        <taxon>Pseudomonadati</taxon>
        <taxon>Pseudomonadota</taxon>
        <taxon>Gammaproteobacteria</taxon>
        <taxon>Vibrionales</taxon>
        <taxon>Vibrionaceae</taxon>
        <taxon>Photobacterium</taxon>
    </lineage>
</organism>
<keyword evidence="9" id="KW-0998">Cell outer membrane</keyword>
<dbReference type="NCBIfam" id="NF006860">
    <property type="entry name" value="PRK09360.1"/>
    <property type="match status" value="1"/>
</dbReference>
<keyword evidence="6" id="KW-0406">Ion transport</keyword>
<evidence type="ECO:0000256" key="1">
    <source>
        <dbReference type="ARBA" id="ARBA00004571"/>
    </source>
</evidence>
<dbReference type="GO" id="GO:0006811">
    <property type="term" value="P:monoatomic ion transport"/>
    <property type="evidence" value="ECO:0007669"/>
    <property type="project" value="UniProtKB-KW"/>
</dbReference>
<protein>
    <submittedName>
        <fullName evidence="11">Maltoporin</fullName>
    </submittedName>
</protein>
<dbReference type="AlphaFoldDB" id="A0A0B9GBQ3"/>
<dbReference type="RefSeq" id="WP_039465654.1">
    <property type="nucleotide sequence ID" value="NZ_JWLZ01000180.1"/>
</dbReference>
<dbReference type="PANTHER" id="PTHR38762:SF1">
    <property type="entry name" value="CRYPTIC OUTER MEMBRANE PORIN BGLH-RELATED"/>
    <property type="match status" value="1"/>
</dbReference>
<dbReference type="InterPro" id="IPR050286">
    <property type="entry name" value="G_neg_Bact_CarbUptk_Porin"/>
</dbReference>
<proteinExistence type="inferred from homology"/>
<dbReference type="InterPro" id="IPR003192">
    <property type="entry name" value="Porin_LamB"/>
</dbReference>
<dbReference type="GO" id="GO:0015144">
    <property type="term" value="F:carbohydrate transmembrane transporter activity"/>
    <property type="evidence" value="ECO:0007669"/>
    <property type="project" value="TreeGrafter"/>
</dbReference>
<dbReference type="Pfam" id="PF02264">
    <property type="entry name" value="LamB"/>
    <property type="match status" value="1"/>
</dbReference>
<dbReference type="EMBL" id="JWLZ01000180">
    <property type="protein sequence ID" value="KHT62310.1"/>
    <property type="molecule type" value="Genomic_DNA"/>
</dbReference>
<dbReference type="CDD" id="cd01346">
    <property type="entry name" value="Maltoporin-like"/>
    <property type="match status" value="1"/>
</dbReference>
<keyword evidence="7" id="KW-0626">Porin</keyword>
<keyword evidence="5" id="KW-0812">Transmembrane</keyword>
<comment type="subcellular location">
    <subcellularLocation>
        <location evidence="1">Cell outer membrane</location>
        <topology evidence="1">Multi-pass membrane protein</topology>
    </subcellularLocation>
</comment>
<reference evidence="11 12" key="1">
    <citation type="submission" date="2014-12" db="EMBL/GenBank/DDBJ databases">
        <title>Genome sequencing of Photobacterium gaetbulicola AD005a.</title>
        <authorList>
            <person name="Adrian T.G.S."/>
            <person name="Chan K.G."/>
        </authorList>
    </citation>
    <scope>NUCLEOTIDE SEQUENCE [LARGE SCALE GENOMIC DNA]</scope>
    <source>
        <strain evidence="11 12">AD005a</strain>
    </source>
</reference>
<accession>A0A0B9GBQ3</accession>
<keyword evidence="3" id="KW-0813">Transport</keyword>
<evidence type="ECO:0000313" key="12">
    <source>
        <dbReference type="Proteomes" id="UP000031278"/>
    </source>
</evidence>
<evidence type="ECO:0000256" key="4">
    <source>
        <dbReference type="ARBA" id="ARBA00022452"/>
    </source>
</evidence>
<dbReference type="GO" id="GO:0046930">
    <property type="term" value="C:pore complex"/>
    <property type="evidence" value="ECO:0007669"/>
    <property type="project" value="UniProtKB-KW"/>
</dbReference>
<dbReference type="InterPro" id="IPR036998">
    <property type="entry name" value="Porin_LamB_sf"/>
</dbReference>
<evidence type="ECO:0000313" key="11">
    <source>
        <dbReference type="EMBL" id="KHT62310.1"/>
    </source>
</evidence>
<evidence type="ECO:0000256" key="8">
    <source>
        <dbReference type="ARBA" id="ARBA00023136"/>
    </source>
</evidence>
<dbReference type="Proteomes" id="UP000031278">
    <property type="component" value="Unassembled WGS sequence"/>
</dbReference>
<evidence type="ECO:0000256" key="10">
    <source>
        <dbReference type="SAM" id="SignalP"/>
    </source>
</evidence>
<dbReference type="PANTHER" id="PTHR38762">
    <property type="entry name" value="CRYPTIC OUTER MEMBRANE PORIN BGLH-RELATED"/>
    <property type="match status" value="1"/>
</dbReference>
<evidence type="ECO:0000256" key="5">
    <source>
        <dbReference type="ARBA" id="ARBA00022692"/>
    </source>
</evidence>
<keyword evidence="8" id="KW-0472">Membrane</keyword>
<evidence type="ECO:0000256" key="9">
    <source>
        <dbReference type="ARBA" id="ARBA00023237"/>
    </source>
</evidence>
<dbReference type="GO" id="GO:0015288">
    <property type="term" value="F:porin activity"/>
    <property type="evidence" value="ECO:0007669"/>
    <property type="project" value="UniProtKB-KW"/>
</dbReference>
<feature type="signal peptide" evidence="10">
    <location>
        <begin position="1"/>
        <end position="22"/>
    </location>
</feature>
<gene>
    <name evidence="11" type="ORF">RJ45_18195</name>
</gene>
<sequence length="418" mass="46293">MMKMNLTALAISVSLLTPTAFADDSFVFHGYARSGIGISGDNGQNVEFNKQQLGRLGNEADTFAEFGLGKEIYNENGARFYFDSMLAVGSDGSNIFESLKDDEENGFIDFRQLNVQATGILNFAPEATLWAGKRYYQRHDIHITDFYYWNTSGAGAGIENLNLGDGRFSFAVIRNDDNMVEDIGNRGEGLNVNVIDIRYAGIDLWNNADLELGINYAITNPSDNASQAAKNSKDGVMATAQLTQNLDNGFNKTVLQYGTEGYATELATFGAGTTYHANTESGGSAYRLINWGVVNLTENIELGHQLLWSSTIDDVEANQNDDLTYFSAVVRPVYSWDKHHKTIFEAGYFNNQDTSGKDLSGQKFTIAQAWNAGEDFFARPEIRLYGTYFSNIDSIDDSNIVSTVNSEFNVGVQFEAWW</sequence>
<keyword evidence="10" id="KW-0732">Signal</keyword>
<evidence type="ECO:0000256" key="7">
    <source>
        <dbReference type="ARBA" id="ARBA00023114"/>
    </source>
</evidence>
<feature type="chain" id="PRO_5002128751" evidence="10">
    <location>
        <begin position="23"/>
        <end position="418"/>
    </location>
</feature>
<keyword evidence="4" id="KW-1134">Transmembrane beta strand</keyword>
<comment type="caution">
    <text evidence="11">The sequence shown here is derived from an EMBL/GenBank/DDBJ whole genome shotgun (WGS) entry which is preliminary data.</text>
</comment>
<name>A0A0B9GBQ3_9GAMM</name>
<dbReference type="Gene3D" id="2.40.170.10">
    <property type="entry name" value="Porin, LamB type"/>
    <property type="match status" value="1"/>
</dbReference>
<evidence type="ECO:0000256" key="3">
    <source>
        <dbReference type="ARBA" id="ARBA00022448"/>
    </source>
</evidence>
<dbReference type="GO" id="GO:0009279">
    <property type="term" value="C:cell outer membrane"/>
    <property type="evidence" value="ECO:0007669"/>
    <property type="project" value="UniProtKB-SubCell"/>
</dbReference>